<feature type="domain" description="Disease resistance protein winged helix" evidence="10">
    <location>
        <begin position="435"/>
        <end position="506"/>
    </location>
</feature>
<dbReference type="Proteomes" id="UP001497457">
    <property type="component" value="Chromosome 10rd"/>
</dbReference>
<dbReference type="Pfam" id="PF00931">
    <property type="entry name" value="NB-ARC"/>
    <property type="match status" value="1"/>
</dbReference>
<dbReference type="PANTHER" id="PTHR23155:SF999">
    <property type="entry name" value="NB-ARC DOMAIN CONTAINING PROTEIN, EXPRESSED"/>
    <property type="match status" value="1"/>
</dbReference>
<dbReference type="InterPro" id="IPR044974">
    <property type="entry name" value="Disease_R_plants"/>
</dbReference>
<sequence>MEGVMVSVSTGVINSVLNKFTTLLEKEYKLIKDVKKDITSLRDEMSSMNALLVKMSNMEELDVQQQEWRNKVRELAYDTEDCIDIFMHKLGDGDVKKGLLHQLKALKACYNIANLIVKLKSRAVEVSHHRHRYMLDDGISGSSGNHRAVAIDPRIQALYVETSNLVGIDEPRNKIIKWLVEEKEGAHQLKVVSIVGSGGMGKTTLANQVYIKCKQQFDCTAFISVSQNPNLVKVLTNILSEVGYRWLHRLYDSQRDDVGKLIDVLRHHLEDKRYLIVIDDIWKPEAWNIIKCSFVENNLGSRVIATTRIEELAKICCSSLQDHVYRIYPLNVPDSRKLFHRRICVSEDACPDQLIRVPNNIIEKCGGVPLVILSVASIVAQHEEVRLEKTWEKINNFLAMQLETSPYLEWMRHVINLSYNDLSMELKTCMLYLGIFPEDHKIMKDDLIKRWVAEGFVGEKHGWCMEKAAEDYFNELINRSMIQIDGYDDCGEVISCRLHDVMLDFIISKSIEENFITIINDQHSTKGSFEIRRLSVQVKSSGCDHLLANMALTQARSFNFWGPAQLMCSLSKFQLLRVLCLDVFVSQDDQYAISNISKLFQLRYLRIRGIECKELLPQLQSLQYLKTLEILEGDGKGRLQLDIRKLSSTLWHLIVPKTVKFFGGIARMRALRTLATLRLTDEESIKEIGELSNLRDLKLELFGTLGLLLPSLCRLGTCNLQSLTIHLGHFSKRLDILACWSPPPHQLHRFHVLDCPFSIVPEWIALLHKLRSLEIEVVAVSRDGIGVLASLPSLLHLRLHVQGNVPEEGVVICGTAFQNLKEFWFRHKVPCLTFEAGAMPRLHCLSMECYGYGHKVGQDDTVLAGIEHLGSVKVFKLQIYRWHNNYGEFRACIMVTPEVARAHELQKLEMQNLLDALRRAVGKHLGSPQIILETKY</sequence>
<gene>
    <name evidence="12" type="ORF">URODEC1_LOCUS3447</name>
</gene>
<dbReference type="InterPro" id="IPR032675">
    <property type="entry name" value="LRR_dom_sf"/>
</dbReference>
<keyword evidence="2" id="KW-0433">Leucine-rich repeat</keyword>
<dbReference type="InterPro" id="IPR002182">
    <property type="entry name" value="NB-ARC"/>
</dbReference>
<evidence type="ECO:0000256" key="5">
    <source>
        <dbReference type="ARBA" id="ARBA00022821"/>
    </source>
</evidence>
<evidence type="ECO:0000259" key="11">
    <source>
        <dbReference type="Pfam" id="PF23598"/>
    </source>
</evidence>
<evidence type="ECO:0000259" key="8">
    <source>
        <dbReference type="Pfam" id="PF00931"/>
    </source>
</evidence>
<dbReference type="PRINTS" id="PR00364">
    <property type="entry name" value="DISEASERSIST"/>
</dbReference>
<evidence type="ECO:0000256" key="6">
    <source>
        <dbReference type="ARBA" id="ARBA00023054"/>
    </source>
</evidence>
<feature type="domain" description="Disease resistance N-terminal" evidence="9">
    <location>
        <begin position="12"/>
        <end position="97"/>
    </location>
</feature>
<dbReference type="Pfam" id="PF18052">
    <property type="entry name" value="Rx_N"/>
    <property type="match status" value="1"/>
</dbReference>
<evidence type="ECO:0000313" key="13">
    <source>
        <dbReference type="Proteomes" id="UP001497457"/>
    </source>
</evidence>
<keyword evidence="5" id="KW-0611">Plant defense</keyword>
<dbReference type="FunFam" id="3.40.50.300:FF:001091">
    <property type="entry name" value="Probable disease resistance protein At1g61300"/>
    <property type="match status" value="1"/>
</dbReference>
<dbReference type="PANTHER" id="PTHR23155">
    <property type="entry name" value="DISEASE RESISTANCE PROTEIN RP"/>
    <property type="match status" value="1"/>
</dbReference>
<dbReference type="CDD" id="cd14798">
    <property type="entry name" value="RX-CC_like"/>
    <property type="match status" value="1"/>
</dbReference>
<dbReference type="InterPro" id="IPR055414">
    <property type="entry name" value="LRR_R13L4/SHOC2-like"/>
</dbReference>
<dbReference type="SUPFAM" id="SSF52058">
    <property type="entry name" value="L domain-like"/>
    <property type="match status" value="1"/>
</dbReference>
<keyword evidence="13" id="KW-1185">Reference proteome</keyword>
<organism evidence="12 13">
    <name type="scientific">Urochloa decumbens</name>
    <dbReference type="NCBI Taxonomy" id="240449"/>
    <lineage>
        <taxon>Eukaryota</taxon>
        <taxon>Viridiplantae</taxon>
        <taxon>Streptophyta</taxon>
        <taxon>Embryophyta</taxon>
        <taxon>Tracheophyta</taxon>
        <taxon>Spermatophyta</taxon>
        <taxon>Magnoliopsida</taxon>
        <taxon>Liliopsida</taxon>
        <taxon>Poales</taxon>
        <taxon>Poaceae</taxon>
        <taxon>PACMAD clade</taxon>
        <taxon>Panicoideae</taxon>
        <taxon>Panicodae</taxon>
        <taxon>Paniceae</taxon>
        <taxon>Melinidinae</taxon>
        <taxon>Urochloa</taxon>
    </lineage>
</organism>
<dbReference type="Gene3D" id="1.10.10.10">
    <property type="entry name" value="Winged helix-like DNA-binding domain superfamily/Winged helix DNA-binding domain"/>
    <property type="match status" value="1"/>
</dbReference>
<dbReference type="InterPro" id="IPR027417">
    <property type="entry name" value="P-loop_NTPase"/>
</dbReference>
<dbReference type="Gene3D" id="1.20.5.4130">
    <property type="match status" value="1"/>
</dbReference>
<dbReference type="InterPro" id="IPR036388">
    <property type="entry name" value="WH-like_DNA-bd_sf"/>
</dbReference>
<dbReference type="GO" id="GO:0042742">
    <property type="term" value="P:defense response to bacterium"/>
    <property type="evidence" value="ECO:0007669"/>
    <property type="project" value="UniProtKB-ARBA"/>
</dbReference>
<dbReference type="InterPro" id="IPR041118">
    <property type="entry name" value="Rx_N"/>
</dbReference>
<dbReference type="Pfam" id="PF23598">
    <property type="entry name" value="LRR_14"/>
    <property type="match status" value="1"/>
</dbReference>
<evidence type="ECO:0000259" key="10">
    <source>
        <dbReference type="Pfam" id="PF23559"/>
    </source>
</evidence>
<dbReference type="GO" id="GO:0009626">
    <property type="term" value="P:plant-type hypersensitive response"/>
    <property type="evidence" value="ECO:0007669"/>
    <property type="project" value="UniProtKB-ARBA"/>
</dbReference>
<evidence type="ECO:0000256" key="7">
    <source>
        <dbReference type="SAM" id="Coils"/>
    </source>
</evidence>
<dbReference type="GO" id="GO:0002758">
    <property type="term" value="P:innate immune response-activating signaling pathway"/>
    <property type="evidence" value="ECO:0007669"/>
    <property type="project" value="UniProtKB-ARBA"/>
</dbReference>
<dbReference type="AlphaFoldDB" id="A0ABC8VH46"/>
<accession>A0ABC8VH46</accession>
<dbReference type="Gene3D" id="3.80.10.10">
    <property type="entry name" value="Ribonuclease Inhibitor"/>
    <property type="match status" value="1"/>
</dbReference>
<proteinExistence type="inferred from homology"/>
<dbReference type="InterPro" id="IPR038005">
    <property type="entry name" value="RX-like_CC"/>
</dbReference>
<evidence type="ECO:0000256" key="1">
    <source>
        <dbReference type="ARBA" id="ARBA00008894"/>
    </source>
</evidence>
<evidence type="ECO:0000256" key="2">
    <source>
        <dbReference type="ARBA" id="ARBA00022614"/>
    </source>
</evidence>
<keyword evidence="6 7" id="KW-0175">Coiled coil</keyword>
<reference evidence="12" key="1">
    <citation type="submission" date="2024-10" db="EMBL/GenBank/DDBJ databases">
        <authorList>
            <person name="Ryan C."/>
        </authorList>
    </citation>
    <scope>NUCLEOTIDE SEQUENCE [LARGE SCALE GENOMIC DNA]</scope>
</reference>
<dbReference type="Pfam" id="PF23559">
    <property type="entry name" value="WHD_DRP"/>
    <property type="match status" value="1"/>
</dbReference>
<dbReference type="FunFam" id="1.10.10.10:FF:000322">
    <property type="entry name" value="Probable disease resistance protein At1g63360"/>
    <property type="match status" value="1"/>
</dbReference>
<keyword evidence="4" id="KW-0547">Nucleotide-binding</keyword>
<keyword evidence="3" id="KW-0677">Repeat</keyword>
<feature type="domain" description="Disease resistance R13L4/SHOC-2-like LRR" evidence="11">
    <location>
        <begin position="554"/>
        <end position="893"/>
    </location>
</feature>
<protein>
    <submittedName>
        <fullName evidence="12">Uncharacterized protein</fullName>
    </submittedName>
</protein>
<evidence type="ECO:0000313" key="12">
    <source>
        <dbReference type="EMBL" id="CAL4890780.1"/>
    </source>
</evidence>
<feature type="coiled-coil region" evidence="7">
    <location>
        <begin position="24"/>
        <end position="51"/>
    </location>
</feature>
<dbReference type="Gene3D" id="3.40.50.300">
    <property type="entry name" value="P-loop containing nucleotide triphosphate hydrolases"/>
    <property type="match status" value="1"/>
</dbReference>
<evidence type="ECO:0000256" key="3">
    <source>
        <dbReference type="ARBA" id="ARBA00022737"/>
    </source>
</evidence>
<evidence type="ECO:0000256" key="4">
    <source>
        <dbReference type="ARBA" id="ARBA00022741"/>
    </source>
</evidence>
<dbReference type="EMBL" id="OZ075120">
    <property type="protein sequence ID" value="CAL4890780.1"/>
    <property type="molecule type" value="Genomic_DNA"/>
</dbReference>
<evidence type="ECO:0000259" key="9">
    <source>
        <dbReference type="Pfam" id="PF18052"/>
    </source>
</evidence>
<dbReference type="InterPro" id="IPR058922">
    <property type="entry name" value="WHD_DRP"/>
</dbReference>
<comment type="similarity">
    <text evidence="1">Belongs to the disease resistance NB-LRR family.</text>
</comment>
<feature type="domain" description="NB-ARC" evidence="8">
    <location>
        <begin position="171"/>
        <end position="339"/>
    </location>
</feature>
<name>A0ABC8VH46_9POAL</name>
<dbReference type="SUPFAM" id="SSF52540">
    <property type="entry name" value="P-loop containing nucleoside triphosphate hydrolases"/>
    <property type="match status" value="1"/>
</dbReference>
<dbReference type="GO" id="GO:0000166">
    <property type="term" value="F:nucleotide binding"/>
    <property type="evidence" value="ECO:0007669"/>
    <property type="project" value="UniProtKB-KW"/>
</dbReference>